<evidence type="ECO:0000256" key="1">
    <source>
        <dbReference type="ARBA" id="ARBA00010111"/>
    </source>
</evidence>
<dbReference type="HAMAP" id="MF_00391">
    <property type="entry name" value="Ribosomal_bL34"/>
    <property type="match status" value="1"/>
</dbReference>
<evidence type="ECO:0000256" key="2">
    <source>
        <dbReference type="ARBA" id="ARBA00022980"/>
    </source>
</evidence>
<evidence type="ECO:0000313" key="8">
    <source>
        <dbReference type="Proteomes" id="UP001597337"/>
    </source>
</evidence>
<comment type="similarity">
    <text evidence="1 5">Belongs to the bacterial ribosomal protein bL34 family.</text>
</comment>
<dbReference type="Pfam" id="PF00468">
    <property type="entry name" value="Ribosomal_L34"/>
    <property type="match status" value="1"/>
</dbReference>
<keyword evidence="8" id="KW-1185">Reference proteome</keyword>
<gene>
    <name evidence="5 7" type="primary">rpmH</name>
    <name evidence="7" type="ORF">ACFSJC_13355</name>
</gene>
<feature type="compositionally biased region" description="Basic residues" evidence="6">
    <location>
        <begin position="1"/>
        <end position="19"/>
    </location>
</feature>
<name>A0ABW4YAQ8_9GAMM</name>
<reference evidence="8" key="1">
    <citation type="journal article" date="2019" name="Int. J. Syst. Evol. Microbiol.">
        <title>The Global Catalogue of Microorganisms (GCM) 10K type strain sequencing project: providing services to taxonomists for standard genome sequencing and annotation.</title>
        <authorList>
            <consortium name="The Broad Institute Genomics Platform"/>
            <consortium name="The Broad Institute Genome Sequencing Center for Infectious Disease"/>
            <person name="Wu L."/>
            <person name="Ma J."/>
        </authorList>
    </citation>
    <scope>NUCLEOTIDE SEQUENCE [LARGE SCALE GENOMIC DNA]</scope>
    <source>
        <strain evidence="8">KACC 12597</strain>
    </source>
</reference>
<evidence type="ECO:0000256" key="4">
    <source>
        <dbReference type="ARBA" id="ARBA00035177"/>
    </source>
</evidence>
<dbReference type="Proteomes" id="UP001597337">
    <property type="component" value="Unassembled WGS sequence"/>
</dbReference>
<evidence type="ECO:0000256" key="5">
    <source>
        <dbReference type="HAMAP-Rule" id="MF_00391"/>
    </source>
</evidence>
<dbReference type="NCBIfam" id="TIGR01030">
    <property type="entry name" value="rpmH_bact"/>
    <property type="match status" value="1"/>
</dbReference>
<dbReference type="RefSeq" id="WP_386027414.1">
    <property type="nucleotide sequence ID" value="NZ_JBHUHX010000036.1"/>
</dbReference>
<sequence>MKRTFQPSRLKRARTHGYRARSATRNGRKVLAARRSKGRLRLIP</sequence>
<evidence type="ECO:0000313" key="7">
    <source>
        <dbReference type="EMBL" id="MFD2112829.1"/>
    </source>
</evidence>
<organism evidence="7 8">
    <name type="scientific">Thiorhodococcus fuscus</name>
    <dbReference type="NCBI Taxonomy" id="527200"/>
    <lineage>
        <taxon>Bacteria</taxon>
        <taxon>Pseudomonadati</taxon>
        <taxon>Pseudomonadota</taxon>
        <taxon>Gammaproteobacteria</taxon>
        <taxon>Chromatiales</taxon>
        <taxon>Chromatiaceae</taxon>
        <taxon>Thiorhodococcus</taxon>
    </lineage>
</organism>
<dbReference type="InterPro" id="IPR000271">
    <property type="entry name" value="Ribosomal_bL34"/>
</dbReference>
<comment type="caution">
    <text evidence="7">The sequence shown here is derived from an EMBL/GenBank/DDBJ whole genome shotgun (WGS) entry which is preliminary data.</text>
</comment>
<dbReference type="GO" id="GO:0005840">
    <property type="term" value="C:ribosome"/>
    <property type="evidence" value="ECO:0007669"/>
    <property type="project" value="UniProtKB-KW"/>
</dbReference>
<keyword evidence="3 5" id="KW-0687">Ribonucleoprotein</keyword>
<dbReference type="Gene3D" id="1.10.287.3980">
    <property type="match status" value="1"/>
</dbReference>
<feature type="region of interest" description="Disordered" evidence="6">
    <location>
        <begin position="1"/>
        <end position="44"/>
    </location>
</feature>
<accession>A0ABW4YAQ8</accession>
<dbReference type="PANTHER" id="PTHR14503">
    <property type="entry name" value="MITOCHONDRIAL RIBOSOMAL PROTEIN 34 FAMILY MEMBER"/>
    <property type="match status" value="1"/>
</dbReference>
<protein>
    <recommendedName>
        <fullName evidence="4 5">Large ribosomal subunit protein bL34</fullName>
    </recommendedName>
</protein>
<evidence type="ECO:0000256" key="3">
    <source>
        <dbReference type="ARBA" id="ARBA00023274"/>
    </source>
</evidence>
<proteinExistence type="inferred from homology"/>
<keyword evidence="2 5" id="KW-0689">Ribosomal protein</keyword>
<feature type="compositionally biased region" description="Basic residues" evidence="6">
    <location>
        <begin position="26"/>
        <end position="44"/>
    </location>
</feature>
<evidence type="ECO:0000256" key="6">
    <source>
        <dbReference type="SAM" id="MobiDB-lite"/>
    </source>
</evidence>
<dbReference type="EMBL" id="JBHUHX010000036">
    <property type="protein sequence ID" value="MFD2112829.1"/>
    <property type="molecule type" value="Genomic_DNA"/>
</dbReference>
<dbReference type="PANTHER" id="PTHR14503:SF4">
    <property type="entry name" value="LARGE RIBOSOMAL SUBUNIT PROTEIN BL34M"/>
    <property type="match status" value="1"/>
</dbReference>